<dbReference type="SMART" id="SM00345">
    <property type="entry name" value="HTH_GNTR"/>
    <property type="match status" value="1"/>
</dbReference>
<evidence type="ECO:0000313" key="6">
    <source>
        <dbReference type="Proteomes" id="UP000062160"/>
    </source>
</evidence>
<dbReference type="InterPro" id="IPR011711">
    <property type="entry name" value="GntR_C"/>
</dbReference>
<dbReference type="GO" id="GO:0003677">
    <property type="term" value="F:DNA binding"/>
    <property type="evidence" value="ECO:0007669"/>
    <property type="project" value="UniProtKB-KW"/>
</dbReference>
<dbReference type="Proteomes" id="UP000062160">
    <property type="component" value="Unassembled WGS sequence"/>
</dbReference>
<evidence type="ECO:0000256" key="3">
    <source>
        <dbReference type="ARBA" id="ARBA00023163"/>
    </source>
</evidence>
<dbReference type="Pfam" id="PF00392">
    <property type="entry name" value="GntR"/>
    <property type="match status" value="1"/>
</dbReference>
<evidence type="ECO:0000313" key="5">
    <source>
        <dbReference type="EMBL" id="GAQ25652.1"/>
    </source>
</evidence>
<gene>
    <name evidence="5" type="ORF">TSYNT_8188</name>
</gene>
<dbReference type="Gene3D" id="1.20.120.530">
    <property type="entry name" value="GntR ligand-binding domain-like"/>
    <property type="match status" value="1"/>
</dbReference>
<dbReference type="PANTHER" id="PTHR43537">
    <property type="entry name" value="TRANSCRIPTIONAL REGULATOR, GNTR FAMILY"/>
    <property type="match status" value="1"/>
</dbReference>
<keyword evidence="3" id="KW-0804">Transcription</keyword>
<dbReference type="STRING" id="224999.GCA_001485475_01688"/>
<dbReference type="PRINTS" id="PR00035">
    <property type="entry name" value="HTHGNTR"/>
</dbReference>
<proteinExistence type="predicted"/>
<name>A0A0U9HID9_9FIRM</name>
<dbReference type="InterPro" id="IPR008920">
    <property type="entry name" value="TF_FadR/GntR_C"/>
</dbReference>
<dbReference type="InterPro" id="IPR036388">
    <property type="entry name" value="WH-like_DNA-bd_sf"/>
</dbReference>
<dbReference type="Pfam" id="PF07729">
    <property type="entry name" value="FCD"/>
    <property type="match status" value="1"/>
</dbReference>
<evidence type="ECO:0000259" key="4">
    <source>
        <dbReference type="PROSITE" id="PS50949"/>
    </source>
</evidence>
<dbReference type="SMART" id="SM00895">
    <property type="entry name" value="FCD"/>
    <property type="match status" value="1"/>
</dbReference>
<evidence type="ECO:0000256" key="2">
    <source>
        <dbReference type="ARBA" id="ARBA00023125"/>
    </source>
</evidence>
<feature type="domain" description="HTH gntR-type" evidence="4">
    <location>
        <begin position="9"/>
        <end position="77"/>
    </location>
</feature>
<dbReference type="SUPFAM" id="SSF48008">
    <property type="entry name" value="GntR ligand-binding domain-like"/>
    <property type="match status" value="1"/>
</dbReference>
<dbReference type="AlphaFoldDB" id="A0A0U9HID9"/>
<dbReference type="SUPFAM" id="SSF46785">
    <property type="entry name" value="Winged helix' DNA-binding domain"/>
    <property type="match status" value="1"/>
</dbReference>
<accession>A0A0U9HID9</accession>
<evidence type="ECO:0000256" key="1">
    <source>
        <dbReference type="ARBA" id="ARBA00023015"/>
    </source>
</evidence>
<dbReference type="InterPro" id="IPR036390">
    <property type="entry name" value="WH_DNA-bd_sf"/>
</dbReference>
<dbReference type="InterPro" id="IPR000524">
    <property type="entry name" value="Tscrpt_reg_HTH_GntR"/>
</dbReference>
<dbReference type="RefSeq" id="WP_059033053.1">
    <property type="nucleotide sequence ID" value="NZ_DF977002.1"/>
</dbReference>
<organism evidence="5">
    <name type="scientific">Tepidanaerobacter syntrophicus</name>
    <dbReference type="NCBI Taxonomy" id="224999"/>
    <lineage>
        <taxon>Bacteria</taxon>
        <taxon>Bacillati</taxon>
        <taxon>Bacillota</taxon>
        <taxon>Clostridia</taxon>
        <taxon>Thermosediminibacterales</taxon>
        <taxon>Tepidanaerobacteraceae</taxon>
        <taxon>Tepidanaerobacter</taxon>
    </lineage>
</organism>
<dbReference type="Gene3D" id="1.10.10.10">
    <property type="entry name" value="Winged helix-like DNA-binding domain superfamily/Winged helix DNA-binding domain"/>
    <property type="match status" value="1"/>
</dbReference>
<dbReference type="OrthoDB" id="9799482at2"/>
<sequence>MDFTPIRVQKVYEDIIEQFKNMIYNGQLKKGDKLPPERELCQILGVSRASMREALRAMEVMGIVDSRPGEGTYIVNEITSSIFKPLSLIIALEKNQDDFIELRKILESACAKKAAEMRTDEDLEKMQSQIKIMMESDNESERAEADKKLHRIISEATGNKLLIDMVEVIADGIEAYIKDARKKLMQDPGNADALLQQHIAIYNHIKNKDGQAAAKEMEIHIDFVEEKLKSL</sequence>
<dbReference type="CDD" id="cd07377">
    <property type="entry name" value="WHTH_GntR"/>
    <property type="match status" value="1"/>
</dbReference>
<dbReference type="PROSITE" id="PS50949">
    <property type="entry name" value="HTH_GNTR"/>
    <property type="match status" value="1"/>
</dbReference>
<dbReference type="PANTHER" id="PTHR43537:SF5">
    <property type="entry name" value="UXU OPERON TRANSCRIPTIONAL REGULATOR"/>
    <property type="match status" value="1"/>
</dbReference>
<keyword evidence="1" id="KW-0805">Transcription regulation</keyword>
<dbReference type="EMBL" id="DF977002">
    <property type="protein sequence ID" value="GAQ25652.1"/>
    <property type="molecule type" value="Genomic_DNA"/>
</dbReference>
<dbReference type="GO" id="GO:0003700">
    <property type="term" value="F:DNA-binding transcription factor activity"/>
    <property type="evidence" value="ECO:0007669"/>
    <property type="project" value="InterPro"/>
</dbReference>
<keyword evidence="2" id="KW-0238">DNA-binding</keyword>
<protein>
    <submittedName>
        <fullName evidence="5">GntR family transcriptional regulator</fullName>
    </submittedName>
</protein>
<keyword evidence="6" id="KW-1185">Reference proteome</keyword>
<reference evidence="5" key="1">
    <citation type="journal article" date="2016" name="Genome Announc.">
        <title>Draft Genome Sequence of the Syntrophic Lactate-Degrading Bacterium Tepidanaerobacter syntrophicus JLT.</title>
        <authorList>
            <person name="Matsuura N."/>
            <person name="Ohashi A."/>
            <person name="Tourlousse D.M."/>
            <person name="Sekiguchi Y."/>
        </authorList>
    </citation>
    <scope>NUCLEOTIDE SEQUENCE [LARGE SCALE GENOMIC DNA]</scope>
    <source>
        <strain evidence="5">JL</strain>
    </source>
</reference>